<feature type="region of interest" description="Disordered" evidence="1">
    <location>
        <begin position="1"/>
        <end position="26"/>
    </location>
</feature>
<reference evidence="3" key="1">
    <citation type="submission" date="2019-08" db="EMBL/GenBank/DDBJ databases">
        <title>Complete genome sequence of a mangrove-derived Streptomyces xiamenensis.</title>
        <authorList>
            <person name="Xu J."/>
        </authorList>
    </citation>
    <scope>NUCLEOTIDE SEQUENCE</scope>
    <source>
        <strain evidence="3">318</strain>
    </source>
</reference>
<dbReference type="STRING" id="408015.SXIM_15040"/>
<name>A0A0F7FT87_9ACTN</name>
<protein>
    <submittedName>
        <fullName evidence="3">Basic proline-rich protein</fullName>
    </submittedName>
</protein>
<evidence type="ECO:0000313" key="3">
    <source>
        <dbReference type="EMBL" id="AKG42888.1"/>
    </source>
</evidence>
<gene>
    <name evidence="3" type="ORF">SXIM_15040</name>
</gene>
<evidence type="ECO:0000313" key="4">
    <source>
        <dbReference type="Proteomes" id="UP000034034"/>
    </source>
</evidence>
<evidence type="ECO:0000256" key="1">
    <source>
        <dbReference type="SAM" id="MobiDB-lite"/>
    </source>
</evidence>
<dbReference type="AlphaFoldDB" id="A0A0F7FT87"/>
<dbReference type="Proteomes" id="UP000034034">
    <property type="component" value="Chromosome"/>
</dbReference>
<keyword evidence="2" id="KW-0812">Transmembrane</keyword>
<accession>A0A0F7FT87</accession>
<dbReference type="EMBL" id="CP009922">
    <property type="protein sequence ID" value="AKG42888.1"/>
    <property type="molecule type" value="Genomic_DNA"/>
</dbReference>
<dbReference type="KEGG" id="sxi:SXIM_15040"/>
<dbReference type="HOGENOM" id="CLU_075077_0_0_11"/>
<feature type="transmembrane region" description="Helical" evidence="2">
    <location>
        <begin position="34"/>
        <end position="54"/>
    </location>
</feature>
<sequence>MQPQQPNPYGAGYSPYPPPPAPAPGGRSGGVPGWLWGIGGVLLASAAWGGVLFATGALGGDDKPDLAGYAFADDLCAAADISAFEDDYELDSEPLARSFDGDTLAIGTCDFTLAPIGDDDYNSAYVTYDASWHRGSDPAPEFADSYRFFEQYGDDGFAYTVEELSGLGQEAYLVTRTNDADELDWVILAVRDGWFQASVTWNAYLDTPEYAELVDPRRVTGMLRSATESTLAALRE</sequence>
<keyword evidence="2" id="KW-1133">Transmembrane helix</keyword>
<proteinExistence type="predicted"/>
<dbReference type="PATRIC" id="fig|408015.6.peg.1540"/>
<keyword evidence="4" id="KW-1185">Reference proteome</keyword>
<organism evidence="3 4">
    <name type="scientific">Streptomyces xiamenensis</name>
    <dbReference type="NCBI Taxonomy" id="408015"/>
    <lineage>
        <taxon>Bacteria</taxon>
        <taxon>Bacillati</taxon>
        <taxon>Actinomycetota</taxon>
        <taxon>Actinomycetes</taxon>
        <taxon>Kitasatosporales</taxon>
        <taxon>Streptomycetaceae</taxon>
        <taxon>Streptomyces</taxon>
    </lineage>
</organism>
<keyword evidence="2" id="KW-0472">Membrane</keyword>
<evidence type="ECO:0000256" key="2">
    <source>
        <dbReference type="SAM" id="Phobius"/>
    </source>
</evidence>